<evidence type="ECO:0000313" key="3">
    <source>
        <dbReference type="WBParaSite" id="nRc.2.0.1.t24682-RA"/>
    </source>
</evidence>
<name>A0A915JGF0_ROMCU</name>
<protein>
    <submittedName>
        <fullName evidence="3">BESS domain-containing protein</fullName>
    </submittedName>
</protein>
<sequence>MIVIDYPDVQNVPMTTLEFCSTSGQIQQQHLNDNQKRRAVTSMNLDHVTLPPTAAATSAQSSAGYQYPTSKNAMSPVVAAHSKFAFHGEKMRDVETVNVQQRFSYDNINSSVTSPLYRRCAPLSDIQERCGSSQSSSSSTQAPAPNGRHNSNGGSCGCASPSATIGSTAAKFFHRPSFRHLPEVNVDTDEEDDESCPSGDSFMELRDNVRECLERDPSERNEDDILVLLDFMQHMPAFANLPVRIKRELCLKMVFAVVEKANTIIMRDGEQMDSW</sequence>
<keyword evidence="2" id="KW-1185">Reference proteome</keyword>
<dbReference type="AlphaFoldDB" id="A0A915JGF0"/>
<dbReference type="InterPro" id="IPR014710">
    <property type="entry name" value="RmlC-like_jellyroll"/>
</dbReference>
<dbReference type="Gene3D" id="2.60.120.10">
    <property type="entry name" value="Jelly Rolls"/>
    <property type="match status" value="1"/>
</dbReference>
<evidence type="ECO:0000256" key="1">
    <source>
        <dbReference type="SAM" id="MobiDB-lite"/>
    </source>
</evidence>
<dbReference type="WBParaSite" id="nRc.2.0.1.t24682-RA">
    <property type="protein sequence ID" value="nRc.2.0.1.t24682-RA"/>
    <property type="gene ID" value="nRc.2.0.1.g24682"/>
</dbReference>
<proteinExistence type="predicted"/>
<evidence type="ECO:0000313" key="2">
    <source>
        <dbReference type="Proteomes" id="UP000887565"/>
    </source>
</evidence>
<accession>A0A915JGF0</accession>
<feature type="compositionally biased region" description="Polar residues" evidence="1">
    <location>
        <begin position="140"/>
        <end position="153"/>
    </location>
</feature>
<organism evidence="2 3">
    <name type="scientific">Romanomermis culicivorax</name>
    <name type="common">Nematode worm</name>
    <dbReference type="NCBI Taxonomy" id="13658"/>
    <lineage>
        <taxon>Eukaryota</taxon>
        <taxon>Metazoa</taxon>
        <taxon>Ecdysozoa</taxon>
        <taxon>Nematoda</taxon>
        <taxon>Enoplea</taxon>
        <taxon>Dorylaimia</taxon>
        <taxon>Mermithida</taxon>
        <taxon>Mermithoidea</taxon>
        <taxon>Mermithidae</taxon>
        <taxon>Romanomermis</taxon>
    </lineage>
</organism>
<feature type="region of interest" description="Disordered" evidence="1">
    <location>
        <begin position="128"/>
        <end position="156"/>
    </location>
</feature>
<dbReference type="Proteomes" id="UP000887565">
    <property type="component" value="Unplaced"/>
</dbReference>
<reference evidence="3" key="1">
    <citation type="submission" date="2022-11" db="UniProtKB">
        <authorList>
            <consortium name="WormBaseParasite"/>
        </authorList>
    </citation>
    <scope>IDENTIFICATION</scope>
</reference>